<reference evidence="2" key="2">
    <citation type="submission" date="2021-08" db="EMBL/GenBank/DDBJ databases">
        <authorList>
            <person name="Tani A."/>
            <person name="Ola A."/>
            <person name="Ogura Y."/>
            <person name="Katsura K."/>
            <person name="Hayashi T."/>
        </authorList>
    </citation>
    <scope>NUCLEOTIDE SEQUENCE</scope>
    <source>
        <strain evidence="2">DSM 14458</strain>
    </source>
</reference>
<evidence type="ECO:0000256" key="1">
    <source>
        <dbReference type="SAM" id="Phobius"/>
    </source>
</evidence>
<dbReference type="Pfam" id="PF12040">
    <property type="entry name" value="DUF3526"/>
    <property type="match status" value="1"/>
</dbReference>
<dbReference type="RefSeq" id="WP_137831424.1">
    <property type="nucleotide sequence ID" value="NZ_BPRE01000021.1"/>
</dbReference>
<evidence type="ECO:0000313" key="2">
    <source>
        <dbReference type="EMBL" id="GJE78216.1"/>
    </source>
</evidence>
<reference evidence="2" key="1">
    <citation type="journal article" date="2021" name="Front. Microbiol.">
        <title>Comprehensive Comparative Genomics and Phenotyping of Methylobacterium Species.</title>
        <authorList>
            <person name="Alessa O."/>
            <person name="Ogura Y."/>
            <person name="Fujitani Y."/>
            <person name="Takami H."/>
            <person name="Hayashi T."/>
            <person name="Sahin N."/>
            <person name="Tani A."/>
        </authorList>
    </citation>
    <scope>NUCLEOTIDE SEQUENCE</scope>
    <source>
        <strain evidence="2">DSM 14458</strain>
    </source>
</reference>
<feature type="transmembrane region" description="Helical" evidence="1">
    <location>
        <begin position="443"/>
        <end position="465"/>
    </location>
</feature>
<feature type="transmembrane region" description="Helical" evidence="1">
    <location>
        <begin position="129"/>
        <end position="148"/>
    </location>
</feature>
<organism evidence="2 3">
    <name type="scientific">Methylorubrum suomiense</name>
    <dbReference type="NCBI Taxonomy" id="144191"/>
    <lineage>
        <taxon>Bacteria</taxon>
        <taxon>Pseudomonadati</taxon>
        <taxon>Pseudomonadota</taxon>
        <taxon>Alphaproteobacteria</taxon>
        <taxon>Hyphomicrobiales</taxon>
        <taxon>Methylobacteriaceae</taxon>
        <taxon>Methylorubrum</taxon>
    </lineage>
</organism>
<feature type="transmembrane region" description="Helical" evidence="1">
    <location>
        <begin position="20"/>
        <end position="36"/>
    </location>
</feature>
<feature type="transmembrane region" description="Helical" evidence="1">
    <location>
        <begin position="246"/>
        <end position="266"/>
    </location>
</feature>
<evidence type="ECO:0000313" key="3">
    <source>
        <dbReference type="Proteomes" id="UP001055093"/>
    </source>
</evidence>
<dbReference type="Pfam" id="PF12679">
    <property type="entry name" value="ABC2_membrane_2"/>
    <property type="match status" value="1"/>
</dbReference>
<accession>A0ABQ4V1E7</accession>
<dbReference type="PANTHER" id="PTHR43471">
    <property type="entry name" value="ABC TRANSPORTER PERMEASE"/>
    <property type="match status" value="1"/>
</dbReference>
<dbReference type="PANTHER" id="PTHR43471:SF1">
    <property type="entry name" value="ABC TRANSPORTER PERMEASE PROTEIN NOSY-RELATED"/>
    <property type="match status" value="1"/>
</dbReference>
<proteinExistence type="predicted"/>
<feature type="transmembrane region" description="Helical" evidence="1">
    <location>
        <begin position="173"/>
        <end position="196"/>
    </location>
</feature>
<dbReference type="EMBL" id="BPRE01000021">
    <property type="protein sequence ID" value="GJE78216.1"/>
    <property type="molecule type" value="Genomic_DNA"/>
</dbReference>
<feature type="transmembrane region" description="Helical" evidence="1">
    <location>
        <begin position="216"/>
        <end position="239"/>
    </location>
</feature>
<keyword evidence="1" id="KW-1133">Transmembrane helix</keyword>
<dbReference type="Proteomes" id="UP001055093">
    <property type="component" value="Unassembled WGS sequence"/>
</dbReference>
<comment type="caution">
    <text evidence="2">The sequence shown here is derived from an EMBL/GenBank/DDBJ whole genome shotgun (WGS) entry which is preliminary data.</text>
</comment>
<gene>
    <name evidence="2" type="ORF">BGCPKDLD_4828</name>
</gene>
<dbReference type="InterPro" id="IPR021913">
    <property type="entry name" value="DUF3526"/>
</dbReference>
<name>A0ABQ4V1E7_9HYPH</name>
<keyword evidence="1" id="KW-0812">Transmembrane</keyword>
<protein>
    <recommendedName>
        <fullName evidence="4">DUF3526 domain-containing protein</fullName>
    </recommendedName>
</protein>
<keyword evidence="3" id="KW-1185">Reference proteome</keyword>
<evidence type="ECO:0008006" key="4">
    <source>
        <dbReference type="Google" id="ProtNLM"/>
    </source>
</evidence>
<keyword evidence="1" id="KW-0472">Membrane</keyword>
<sequence length="470" mass="50775">MKRIGAELALFLHDVRLRWIGAVLVLLLAVAGLGAWRDAVRYGAEVDAVTAAERARWLGQDAKNPHSADHFGIWVFKPSSPLAVLDPGSEPYTGRMVRVEAHVFNDAVYRAVQDAGPLARAGLGSVADIVGLVVPLAAILLGFSAFAADRERGTLRLALGNGIAPGRLFADRFAALTAALVLVIGLPLLGIGTLVALGRDAAGWQDTAGWQAWPRLLAWIAAQLAYAALFLLVAMLVSLRARTARHALAAALAIWVGLCIVAPRLATAAVETLVPAVSYREVRARIDAEMRPHRTAEANDDRSREILARYGVSQPQELPIDLRGLMMVENDDHHFALYDREFGAFFDGIAGRERVFAWAGLLSPRIALQALSQTLAGTDFAEHAHFVWTAEAYRRSISERMNTEIRDRPQHGGTTLVAGPELWGEIPPFAHTPLPLTRALADAAVPALVLALWLAGLVGLCVPLVRRLKP</sequence>